<dbReference type="PANTHER" id="PTHR14360">
    <property type="entry name" value="PROTEIN FMP32, MITOCHONDRIAL"/>
    <property type="match status" value="1"/>
</dbReference>
<keyword evidence="3 9" id="KW-0812">Transmembrane</keyword>
<feature type="region of interest" description="Disordered" evidence="8">
    <location>
        <begin position="1"/>
        <end position="23"/>
    </location>
</feature>
<organism evidence="10 11">
    <name type="scientific">Magnusiomyces paraingens</name>
    <dbReference type="NCBI Taxonomy" id="2606893"/>
    <lineage>
        <taxon>Eukaryota</taxon>
        <taxon>Fungi</taxon>
        <taxon>Dikarya</taxon>
        <taxon>Ascomycota</taxon>
        <taxon>Saccharomycotina</taxon>
        <taxon>Dipodascomycetes</taxon>
        <taxon>Dipodascales</taxon>
        <taxon>Dipodascaceae</taxon>
        <taxon>Magnusiomyces</taxon>
    </lineage>
</organism>
<gene>
    <name evidence="10" type="ORF">SAPINGB_P003608</name>
</gene>
<dbReference type="GO" id="GO:0016020">
    <property type="term" value="C:membrane"/>
    <property type="evidence" value="ECO:0007669"/>
    <property type="project" value="UniProtKB-SubCell"/>
</dbReference>
<dbReference type="Pfam" id="PF07798">
    <property type="entry name" value="CCDC90-like"/>
    <property type="match status" value="1"/>
</dbReference>
<evidence type="ECO:0000256" key="5">
    <source>
        <dbReference type="ARBA" id="ARBA00023054"/>
    </source>
</evidence>
<reference evidence="10 11" key="1">
    <citation type="submission" date="2019-09" db="EMBL/GenBank/DDBJ databases">
        <authorList>
            <person name="Brejova B."/>
        </authorList>
    </citation>
    <scope>NUCLEOTIDE SEQUENCE [LARGE SCALE GENOMIC DNA]</scope>
</reference>
<evidence type="ECO:0000256" key="6">
    <source>
        <dbReference type="ARBA" id="ARBA00023128"/>
    </source>
</evidence>
<dbReference type="RefSeq" id="XP_031854216.1">
    <property type="nucleotide sequence ID" value="XM_031998325.1"/>
</dbReference>
<evidence type="ECO:0000256" key="4">
    <source>
        <dbReference type="ARBA" id="ARBA00022989"/>
    </source>
</evidence>
<keyword evidence="11" id="KW-1185">Reference proteome</keyword>
<protein>
    <submittedName>
        <fullName evidence="10">Uncharacterized protein</fullName>
    </submittedName>
</protein>
<evidence type="ECO:0000256" key="7">
    <source>
        <dbReference type="ARBA" id="ARBA00023136"/>
    </source>
</evidence>
<dbReference type="InterPro" id="IPR024461">
    <property type="entry name" value="CCDC90-like"/>
</dbReference>
<dbReference type="AlphaFoldDB" id="A0A5E8BVL6"/>
<keyword evidence="5" id="KW-0175">Coiled coil</keyword>
<dbReference type="OrthoDB" id="5424147at2759"/>
<comment type="subcellular location">
    <subcellularLocation>
        <location evidence="2">Membrane</location>
    </subcellularLocation>
    <subcellularLocation>
        <location evidence="1">Mitochondrion</location>
    </subcellularLocation>
</comment>
<dbReference type="Proteomes" id="UP000398389">
    <property type="component" value="Unassembled WGS sequence"/>
</dbReference>
<keyword evidence="4 9" id="KW-1133">Transmembrane helix</keyword>
<evidence type="ECO:0000256" key="8">
    <source>
        <dbReference type="SAM" id="MobiDB-lite"/>
    </source>
</evidence>
<keyword evidence="6" id="KW-0496">Mitochondrion</keyword>
<keyword evidence="7 9" id="KW-0472">Membrane</keyword>
<evidence type="ECO:0000256" key="9">
    <source>
        <dbReference type="SAM" id="Phobius"/>
    </source>
</evidence>
<dbReference type="GeneID" id="43582425"/>
<dbReference type="GO" id="GO:0005739">
    <property type="term" value="C:mitochondrion"/>
    <property type="evidence" value="ECO:0007669"/>
    <property type="project" value="UniProtKB-SubCell"/>
</dbReference>
<dbReference type="PANTHER" id="PTHR14360:SF12">
    <property type="entry name" value="MOZ PROTEIN REPRESENTS A CHROMATIN-ASSOCIATED ACETYLTRANSFERASE"/>
    <property type="match status" value="1"/>
</dbReference>
<evidence type="ECO:0000256" key="3">
    <source>
        <dbReference type="ARBA" id="ARBA00022692"/>
    </source>
</evidence>
<proteinExistence type="predicted"/>
<evidence type="ECO:0000313" key="10">
    <source>
        <dbReference type="EMBL" id="VVT53507.1"/>
    </source>
</evidence>
<evidence type="ECO:0000313" key="11">
    <source>
        <dbReference type="Proteomes" id="UP000398389"/>
    </source>
</evidence>
<accession>A0A5E8BVL6</accession>
<dbReference type="EMBL" id="CABVLU010000003">
    <property type="protein sequence ID" value="VVT53507.1"/>
    <property type="molecule type" value="Genomic_DNA"/>
</dbReference>
<name>A0A5E8BVL6_9ASCO</name>
<evidence type="ECO:0000256" key="2">
    <source>
        <dbReference type="ARBA" id="ARBA00004370"/>
    </source>
</evidence>
<evidence type="ECO:0000256" key="1">
    <source>
        <dbReference type="ARBA" id="ARBA00004173"/>
    </source>
</evidence>
<dbReference type="Gene3D" id="1.20.5.340">
    <property type="match status" value="1"/>
</dbReference>
<sequence length="325" mass="36298">MTTEPFNSQGITNNLEAQDLESGSTKDILETKNEALDDFKNASINNDFTNVSDDIKETEYNSSEDVKDVDLVLTNSSTPDDEPSSPGQTHYFDTFKIYASLRYSGFTEGQSDVIMRAIRGMLFERLSECKEDSVAKSGIENEAYLFQAACSELKTEVQKMREMQGTDYGSNLARLQRDVEIAQQEMNESMTTLKSVVDLDINDRKNAKKEEESSTLLEIQELNNKIAIEIISDLKSEIEALRWQTTRRGLAAVVFVAFAVLVGIANTKKDDKTQTTSIKRKDEGIEYSVPVLVPLAEDVSFDETIHVPSLQSVLAPDSTKSSPKR</sequence>
<feature type="transmembrane region" description="Helical" evidence="9">
    <location>
        <begin position="249"/>
        <end position="267"/>
    </location>
</feature>